<accession>A0A370KSR9</accession>
<evidence type="ECO:0000313" key="3">
    <source>
        <dbReference type="Proteomes" id="UP000254939"/>
    </source>
</evidence>
<dbReference type="Pfam" id="PF22324">
    <property type="entry name" value="HTH_91"/>
    <property type="match status" value="1"/>
</dbReference>
<evidence type="ECO:0000259" key="1">
    <source>
        <dbReference type="Pfam" id="PF22324"/>
    </source>
</evidence>
<dbReference type="EMBL" id="NAAC01000011">
    <property type="protein sequence ID" value="RDJ12435.1"/>
    <property type="molecule type" value="Genomic_DNA"/>
</dbReference>
<name>A0A370KSR9_9HYPH</name>
<dbReference type="RefSeq" id="WP_114713060.1">
    <property type="nucleotide sequence ID" value="NZ_KZ857259.1"/>
</dbReference>
<dbReference type="AlphaFoldDB" id="A0A370KSR9"/>
<dbReference type="Proteomes" id="UP000254939">
    <property type="component" value="Unassembled WGS sequence"/>
</dbReference>
<comment type="caution">
    <text evidence="2">The sequence shown here is derived from an EMBL/GenBank/DDBJ whole genome shotgun (WGS) entry which is preliminary data.</text>
</comment>
<evidence type="ECO:0000313" key="2">
    <source>
        <dbReference type="EMBL" id="RDJ12435.1"/>
    </source>
</evidence>
<sequence length="107" mass="11886">MSVSNRAHLRIRIQLLDDDSNPTGFPITVVGREYWILRKLVDAGEAGVSSLENIGPRVAHYVFKLRGYGLAIETIIEKHGGAYPGHHARYRLHSKLLVLDEAGRLAA</sequence>
<gene>
    <name evidence="2" type="ORF">B5K06_11925</name>
</gene>
<reference evidence="2 3" key="1">
    <citation type="submission" date="2017-03" db="EMBL/GenBank/DDBJ databases">
        <title>Genome analysis of Rhizobial strains effectives or ineffectives for nitrogen fixation isolated from bean seeds.</title>
        <authorList>
            <person name="Peralta H."/>
            <person name="Aguilar-Vera A."/>
            <person name="Mora Y."/>
            <person name="Vargas-Lagunas C."/>
            <person name="Girard L."/>
            <person name="Mora J."/>
        </authorList>
    </citation>
    <scope>NUCLEOTIDE SEQUENCE [LARGE SCALE GENOMIC DNA]</scope>
    <source>
        <strain evidence="2 3">CCGM3</strain>
    </source>
</reference>
<protein>
    <recommendedName>
        <fullName evidence="1">Winged helix domain-containing protein</fullName>
    </recommendedName>
</protein>
<feature type="domain" description="Winged helix" evidence="1">
    <location>
        <begin position="27"/>
        <end position="100"/>
    </location>
</feature>
<organism evidence="2 3">
    <name type="scientific">Rhizobium grahamii</name>
    <dbReference type="NCBI Taxonomy" id="1120045"/>
    <lineage>
        <taxon>Bacteria</taxon>
        <taxon>Pseudomonadati</taxon>
        <taxon>Pseudomonadota</taxon>
        <taxon>Alphaproteobacteria</taxon>
        <taxon>Hyphomicrobiales</taxon>
        <taxon>Rhizobiaceae</taxon>
        <taxon>Rhizobium/Agrobacterium group</taxon>
        <taxon>Rhizobium</taxon>
    </lineage>
</organism>
<dbReference type="OrthoDB" id="7211172at2"/>
<proteinExistence type="predicted"/>
<dbReference type="InterPro" id="IPR054382">
    <property type="entry name" value="wHTH_alphaproteobact"/>
</dbReference>